<accession>A0AAW2WQG6</accession>
<sequence>MAEDISSGDGVTIRDGCFPSILIRWEVSSSFIISVPFFRVSAEAAAVDEIPVDAALDDPRSLVSLNELRSMSSSASALAASNVGGFPEVKSTMRSDTGFEEMLL</sequence>
<proteinExistence type="predicted"/>
<name>A0AAW2WQG6_9LAMI</name>
<evidence type="ECO:0000313" key="1">
    <source>
        <dbReference type="EMBL" id="KAL0443947.1"/>
    </source>
</evidence>
<protein>
    <submittedName>
        <fullName evidence="1">Uncharacterized protein</fullName>
    </submittedName>
</protein>
<dbReference type="EMBL" id="JACGWN010000007">
    <property type="protein sequence ID" value="KAL0443947.1"/>
    <property type="molecule type" value="Genomic_DNA"/>
</dbReference>
<gene>
    <name evidence="1" type="ORF">Slati_2117400</name>
</gene>
<reference evidence="1" key="1">
    <citation type="submission" date="2020-06" db="EMBL/GenBank/DDBJ databases">
        <authorList>
            <person name="Li T."/>
            <person name="Hu X."/>
            <person name="Zhang T."/>
            <person name="Song X."/>
            <person name="Zhang H."/>
            <person name="Dai N."/>
            <person name="Sheng W."/>
            <person name="Hou X."/>
            <person name="Wei L."/>
        </authorList>
    </citation>
    <scope>NUCLEOTIDE SEQUENCE</scope>
    <source>
        <strain evidence="1">KEN1</strain>
        <tissue evidence="1">Leaf</tissue>
    </source>
</reference>
<reference evidence="1" key="2">
    <citation type="journal article" date="2024" name="Plant">
        <title>Genomic evolution and insights into agronomic trait innovations of Sesamum species.</title>
        <authorList>
            <person name="Miao H."/>
            <person name="Wang L."/>
            <person name="Qu L."/>
            <person name="Liu H."/>
            <person name="Sun Y."/>
            <person name="Le M."/>
            <person name="Wang Q."/>
            <person name="Wei S."/>
            <person name="Zheng Y."/>
            <person name="Lin W."/>
            <person name="Duan Y."/>
            <person name="Cao H."/>
            <person name="Xiong S."/>
            <person name="Wang X."/>
            <person name="Wei L."/>
            <person name="Li C."/>
            <person name="Ma Q."/>
            <person name="Ju M."/>
            <person name="Zhao R."/>
            <person name="Li G."/>
            <person name="Mu C."/>
            <person name="Tian Q."/>
            <person name="Mei H."/>
            <person name="Zhang T."/>
            <person name="Gao T."/>
            <person name="Zhang H."/>
        </authorList>
    </citation>
    <scope>NUCLEOTIDE SEQUENCE</scope>
    <source>
        <strain evidence="1">KEN1</strain>
    </source>
</reference>
<comment type="caution">
    <text evidence="1">The sequence shown here is derived from an EMBL/GenBank/DDBJ whole genome shotgun (WGS) entry which is preliminary data.</text>
</comment>
<dbReference type="AlphaFoldDB" id="A0AAW2WQG6"/>
<organism evidence="1">
    <name type="scientific">Sesamum latifolium</name>
    <dbReference type="NCBI Taxonomy" id="2727402"/>
    <lineage>
        <taxon>Eukaryota</taxon>
        <taxon>Viridiplantae</taxon>
        <taxon>Streptophyta</taxon>
        <taxon>Embryophyta</taxon>
        <taxon>Tracheophyta</taxon>
        <taxon>Spermatophyta</taxon>
        <taxon>Magnoliopsida</taxon>
        <taxon>eudicotyledons</taxon>
        <taxon>Gunneridae</taxon>
        <taxon>Pentapetalae</taxon>
        <taxon>asterids</taxon>
        <taxon>lamiids</taxon>
        <taxon>Lamiales</taxon>
        <taxon>Pedaliaceae</taxon>
        <taxon>Sesamum</taxon>
    </lineage>
</organism>